<dbReference type="Proteomes" id="UP001159363">
    <property type="component" value="Chromosome 4"/>
</dbReference>
<sequence>MFYEITHTVLEVWKNNKLGDVHLRNNVLSKIPRPRTAIVSVIKHRKNLITVSGHLRFADAVYCAVNNTSSSIYDINNNVSSEFFNSIVAKTFGGKKFQAIEEDVTNSGERISVTASIKKRRTLLAGWTIGLDAELETKVLLIVEEPTEVKTRLFVFVKFCKMKPSISCACHVKEIRYQIFKGNASTSWNLQKQPIAIAHFASERNVEVQSISLIMDEKFSSLLFTRLTGRRNGNHRDKMPSLCMNNFCIKSICYVVAWPPFGMTVQTIEKMVFFWKDKMLPNLEKITTAFFEKLLVCEWGFDIGNAAVLPRRIYAHQCRRSISRRWAGAPRTVVLFRIAPTLTWSLTLCRQPGGRGNYNILELGNIIIGIMKAGIVGGWKDPAGL</sequence>
<reference evidence="1 2" key="1">
    <citation type="submission" date="2023-02" db="EMBL/GenBank/DDBJ databases">
        <title>LHISI_Scaffold_Assembly.</title>
        <authorList>
            <person name="Stuart O.P."/>
            <person name="Cleave R."/>
            <person name="Magrath M.J.L."/>
            <person name="Mikheyev A.S."/>
        </authorList>
    </citation>
    <scope>NUCLEOTIDE SEQUENCE [LARGE SCALE GENOMIC DNA]</scope>
    <source>
        <strain evidence="1">Daus_M_001</strain>
        <tissue evidence="1">Leg muscle</tissue>
    </source>
</reference>
<accession>A0ABQ9HIL1</accession>
<dbReference type="EMBL" id="JARBHB010000005">
    <property type="protein sequence ID" value="KAJ8884176.1"/>
    <property type="molecule type" value="Genomic_DNA"/>
</dbReference>
<gene>
    <name evidence="1" type="ORF">PR048_016033</name>
</gene>
<protein>
    <submittedName>
        <fullName evidence="1">Uncharacterized protein</fullName>
    </submittedName>
</protein>
<comment type="caution">
    <text evidence="1">The sequence shown here is derived from an EMBL/GenBank/DDBJ whole genome shotgun (WGS) entry which is preliminary data.</text>
</comment>
<evidence type="ECO:0000313" key="1">
    <source>
        <dbReference type="EMBL" id="KAJ8884176.1"/>
    </source>
</evidence>
<proteinExistence type="predicted"/>
<name>A0ABQ9HIL1_9NEOP</name>
<keyword evidence="2" id="KW-1185">Reference proteome</keyword>
<organism evidence="1 2">
    <name type="scientific">Dryococelus australis</name>
    <dbReference type="NCBI Taxonomy" id="614101"/>
    <lineage>
        <taxon>Eukaryota</taxon>
        <taxon>Metazoa</taxon>
        <taxon>Ecdysozoa</taxon>
        <taxon>Arthropoda</taxon>
        <taxon>Hexapoda</taxon>
        <taxon>Insecta</taxon>
        <taxon>Pterygota</taxon>
        <taxon>Neoptera</taxon>
        <taxon>Polyneoptera</taxon>
        <taxon>Phasmatodea</taxon>
        <taxon>Verophasmatodea</taxon>
        <taxon>Anareolatae</taxon>
        <taxon>Phasmatidae</taxon>
        <taxon>Eurycanthinae</taxon>
        <taxon>Dryococelus</taxon>
    </lineage>
</organism>
<evidence type="ECO:0000313" key="2">
    <source>
        <dbReference type="Proteomes" id="UP001159363"/>
    </source>
</evidence>